<dbReference type="OrthoDB" id="7777568at2"/>
<evidence type="ECO:0000259" key="1">
    <source>
        <dbReference type="Pfam" id="PF03724"/>
    </source>
</evidence>
<dbReference type="InterPro" id="IPR038670">
    <property type="entry name" value="HslJ-like_sf"/>
</dbReference>
<feature type="domain" description="DUF306" evidence="1">
    <location>
        <begin position="29"/>
        <end position="125"/>
    </location>
</feature>
<reference evidence="2 3" key="1">
    <citation type="submission" date="2016-11" db="EMBL/GenBank/DDBJ databases">
        <authorList>
            <person name="Jaros S."/>
            <person name="Januszkiewicz K."/>
            <person name="Wedrychowicz H."/>
        </authorList>
    </citation>
    <scope>NUCLEOTIDE SEQUENCE [LARGE SCALE GENOMIC DNA]</scope>
    <source>
        <strain evidence="2 3">DSM 28715</strain>
    </source>
</reference>
<dbReference type="RefSeq" id="WP_072901807.1">
    <property type="nucleotide sequence ID" value="NZ_FQXB01000004.1"/>
</dbReference>
<protein>
    <submittedName>
        <fullName evidence="2">Heat shock protein HslJ</fullName>
    </submittedName>
</protein>
<name>A0A1M5RL14_9RHOB</name>
<dbReference type="InterPro" id="IPR005184">
    <property type="entry name" value="DUF306_Meta_HslJ"/>
</dbReference>
<sequence>MRYFSLAVPVLLAACNEDETVSGYVGDSTIFALQSINEQPFQASATIDLSETGKVSGEGPCNSYSAEQSAPYPWFDLGPIAATERACEKLPAEGTFFQALERMTIAEVNGPILILTNDAKEEMVFEAN</sequence>
<dbReference type="Gene3D" id="2.40.128.270">
    <property type="match status" value="1"/>
</dbReference>
<keyword evidence="2" id="KW-0346">Stress response</keyword>
<keyword evidence="3" id="KW-1185">Reference proteome</keyword>
<dbReference type="STRING" id="1508389.SAMN05444003_2644"/>
<dbReference type="PROSITE" id="PS51257">
    <property type="entry name" value="PROKAR_LIPOPROTEIN"/>
    <property type="match status" value="1"/>
</dbReference>
<dbReference type="AlphaFoldDB" id="A0A1M5RL14"/>
<organism evidence="2 3">
    <name type="scientific">Cognatiyoonia sediminum</name>
    <dbReference type="NCBI Taxonomy" id="1508389"/>
    <lineage>
        <taxon>Bacteria</taxon>
        <taxon>Pseudomonadati</taxon>
        <taxon>Pseudomonadota</taxon>
        <taxon>Alphaproteobacteria</taxon>
        <taxon>Rhodobacterales</taxon>
        <taxon>Paracoccaceae</taxon>
        <taxon>Cognatiyoonia</taxon>
    </lineage>
</organism>
<proteinExistence type="predicted"/>
<gene>
    <name evidence="2" type="ORF">SAMN05444003_2644</name>
</gene>
<dbReference type="EMBL" id="FQXB01000004">
    <property type="protein sequence ID" value="SHH26859.1"/>
    <property type="molecule type" value="Genomic_DNA"/>
</dbReference>
<dbReference type="Pfam" id="PF03724">
    <property type="entry name" value="META"/>
    <property type="match status" value="1"/>
</dbReference>
<evidence type="ECO:0000313" key="3">
    <source>
        <dbReference type="Proteomes" id="UP000184074"/>
    </source>
</evidence>
<dbReference type="Proteomes" id="UP000184074">
    <property type="component" value="Unassembled WGS sequence"/>
</dbReference>
<evidence type="ECO:0000313" key="2">
    <source>
        <dbReference type="EMBL" id="SHH26859.1"/>
    </source>
</evidence>
<accession>A0A1M5RL14</accession>